<feature type="compositionally biased region" description="Polar residues" evidence="1">
    <location>
        <begin position="1"/>
        <end position="10"/>
    </location>
</feature>
<organism evidence="2 3">
    <name type="scientific">Frankliniella fusca</name>
    <dbReference type="NCBI Taxonomy" id="407009"/>
    <lineage>
        <taxon>Eukaryota</taxon>
        <taxon>Metazoa</taxon>
        <taxon>Ecdysozoa</taxon>
        <taxon>Arthropoda</taxon>
        <taxon>Hexapoda</taxon>
        <taxon>Insecta</taxon>
        <taxon>Pterygota</taxon>
        <taxon>Neoptera</taxon>
        <taxon>Paraneoptera</taxon>
        <taxon>Thysanoptera</taxon>
        <taxon>Terebrantia</taxon>
        <taxon>Thripoidea</taxon>
        <taxon>Thripidae</taxon>
        <taxon>Frankliniella</taxon>
    </lineage>
</organism>
<feature type="region of interest" description="Disordered" evidence="1">
    <location>
        <begin position="1"/>
        <end position="45"/>
    </location>
</feature>
<protein>
    <submittedName>
        <fullName evidence="2">Calcium-binding protein CML10</fullName>
    </submittedName>
</protein>
<evidence type="ECO:0000313" key="3">
    <source>
        <dbReference type="Proteomes" id="UP001219518"/>
    </source>
</evidence>
<gene>
    <name evidence="2" type="ORF">KUF71_024746</name>
</gene>
<sequence>MCFVSVSSLSPERRAALPSPSWSPPVPPSSSSSPPSPPPPSRLSRAPSPGAVLVFGPLLETLLSCHVVQDPESPRVLVLRERDADGDGNGGDAAAAAAAKCQRITPVVFTASELLSAKKTAHRTGARMHRRLQKPWVWEAVVLSVEALPALPATPRHCTPPPAPCVCVN</sequence>
<comment type="caution">
    <text evidence="2">The sequence shown here is derived from an EMBL/GenBank/DDBJ whole genome shotgun (WGS) entry which is preliminary data.</text>
</comment>
<accession>A0AAE1LDG6</accession>
<proteinExistence type="predicted"/>
<feature type="compositionally biased region" description="Pro residues" evidence="1">
    <location>
        <begin position="21"/>
        <end position="41"/>
    </location>
</feature>
<dbReference type="Proteomes" id="UP001219518">
    <property type="component" value="Unassembled WGS sequence"/>
</dbReference>
<keyword evidence="3" id="KW-1185">Reference proteome</keyword>
<evidence type="ECO:0000256" key="1">
    <source>
        <dbReference type="SAM" id="MobiDB-lite"/>
    </source>
</evidence>
<reference evidence="2" key="1">
    <citation type="submission" date="2021-07" db="EMBL/GenBank/DDBJ databases">
        <authorList>
            <person name="Catto M.A."/>
            <person name="Jacobson A."/>
            <person name="Kennedy G."/>
            <person name="Labadie P."/>
            <person name="Hunt B.G."/>
            <person name="Srinivasan R."/>
        </authorList>
    </citation>
    <scope>NUCLEOTIDE SEQUENCE</scope>
    <source>
        <strain evidence="2">PL_HMW_Pooled</strain>
        <tissue evidence="2">Head</tissue>
    </source>
</reference>
<dbReference type="EMBL" id="JAHWGI010000441">
    <property type="protein sequence ID" value="KAK3915603.1"/>
    <property type="molecule type" value="Genomic_DNA"/>
</dbReference>
<evidence type="ECO:0000313" key="2">
    <source>
        <dbReference type="EMBL" id="KAK3915603.1"/>
    </source>
</evidence>
<dbReference type="AlphaFoldDB" id="A0AAE1LDG6"/>
<reference evidence="2" key="2">
    <citation type="journal article" date="2023" name="BMC Genomics">
        <title>Pest status, molecular evolution, and epigenetic factors derived from the genome assembly of Frankliniella fusca, a thysanopteran phytovirus vector.</title>
        <authorList>
            <person name="Catto M.A."/>
            <person name="Labadie P.E."/>
            <person name="Jacobson A.L."/>
            <person name="Kennedy G.G."/>
            <person name="Srinivasan R."/>
            <person name="Hunt B.G."/>
        </authorList>
    </citation>
    <scope>NUCLEOTIDE SEQUENCE</scope>
    <source>
        <strain evidence="2">PL_HMW_Pooled</strain>
    </source>
</reference>
<name>A0AAE1LDG6_9NEOP</name>